<evidence type="ECO:0000256" key="2">
    <source>
        <dbReference type="ARBA" id="ARBA00022448"/>
    </source>
</evidence>
<evidence type="ECO:0000313" key="17">
    <source>
        <dbReference type="Proteomes" id="UP000267223"/>
    </source>
</evidence>
<evidence type="ECO:0000256" key="11">
    <source>
        <dbReference type="ARBA" id="ARBA00023237"/>
    </source>
</evidence>
<evidence type="ECO:0000259" key="15">
    <source>
        <dbReference type="Pfam" id="PF07715"/>
    </source>
</evidence>
<gene>
    <name evidence="16" type="ORF">EFY79_18850</name>
</gene>
<dbReference type="InterPro" id="IPR012910">
    <property type="entry name" value="Plug_dom"/>
</dbReference>
<keyword evidence="9 13" id="KW-0798">TonB box</keyword>
<keyword evidence="16" id="KW-0675">Receptor</keyword>
<dbReference type="InterPro" id="IPR000531">
    <property type="entry name" value="Beta-barrel_TonB"/>
</dbReference>
<evidence type="ECO:0000256" key="4">
    <source>
        <dbReference type="ARBA" id="ARBA00022496"/>
    </source>
</evidence>
<evidence type="ECO:0000256" key="12">
    <source>
        <dbReference type="PROSITE-ProRule" id="PRU01360"/>
    </source>
</evidence>
<keyword evidence="17" id="KW-1185">Reference proteome</keyword>
<keyword evidence="6" id="KW-0732">Signal</keyword>
<dbReference type="SUPFAM" id="SSF56935">
    <property type="entry name" value="Porins"/>
    <property type="match status" value="1"/>
</dbReference>
<dbReference type="Pfam" id="PF07715">
    <property type="entry name" value="Plug"/>
    <property type="match status" value="1"/>
</dbReference>
<keyword evidence="8" id="KW-0406">Ion transport</keyword>
<dbReference type="AlphaFoldDB" id="A0A3M9N6S3"/>
<dbReference type="InterPro" id="IPR036942">
    <property type="entry name" value="Beta-barrel_TonB_sf"/>
</dbReference>
<dbReference type="RefSeq" id="WP_123122306.1">
    <property type="nucleotide sequence ID" value="NZ_RJJR01000019.1"/>
</dbReference>
<proteinExistence type="inferred from homology"/>
<dbReference type="GO" id="GO:0009279">
    <property type="term" value="C:cell outer membrane"/>
    <property type="evidence" value="ECO:0007669"/>
    <property type="project" value="UniProtKB-SubCell"/>
</dbReference>
<keyword evidence="4" id="KW-0410">Iron transport</keyword>
<evidence type="ECO:0000313" key="16">
    <source>
        <dbReference type="EMBL" id="RNI33504.1"/>
    </source>
</evidence>
<dbReference type="PROSITE" id="PS52016">
    <property type="entry name" value="TONB_DEPENDENT_REC_3"/>
    <property type="match status" value="1"/>
</dbReference>
<evidence type="ECO:0000259" key="14">
    <source>
        <dbReference type="Pfam" id="PF00593"/>
    </source>
</evidence>
<organism evidence="16 17">
    <name type="scientific">Hanamia caeni</name>
    <dbReference type="NCBI Taxonomy" id="2294116"/>
    <lineage>
        <taxon>Bacteria</taxon>
        <taxon>Pseudomonadati</taxon>
        <taxon>Bacteroidota</taxon>
        <taxon>Chitinophagia</taxon>
        <taxon>Chitinophagales</taxon>
        <taxon>Chitinophagaceae</taxon>
        <taxon>Hanamia</taxon>
    </lineage>
</organism>
<comment type="caution">
    <text evidence="16">The sequence shown here is derived from an EMBL/GenBank/DDBJ whole genome shotgun (WGS) entry which is preliminary data.</text>
</comment>
<comment type="similarity">
    <text evidence="12 13">Belongs to the TonB-dependent receptor family.</text>
</comment>
<dbReference type="Pfam" id="PF00593">
    <property type="entry name" value="TonB_dep_Rec_b-barrel"/>
    <property type="match status" value="1"/>
</dbReference>
<dbReference type="OrthoDB" id="9758472at2"/>
<dbReference type="Proteomes" id="UP000267223">
    <property type="component" value="Unassembled WGS sequence"/>
</dbReference>
<sequence>MIQFKKSGILYRYIFFLLMFVAPFSVLHAEGDEDGSSNIKGTIVTNEGLPAVGVTVTLKGTKRNAITDDDGNFHFKNISAGEYFVGVHLIGYEAIEKKVDVDEGKTALVHLQLEISEKKLQEVIVTANRYKLVQPTSDYVAKIPLKNLENSQVYTTITKDLLKQQMVYSVDDAVANAAGIQKMWEATGRGGDGGAYYNSRGFILSSQLRNGVAGNITSRIDAANIESVEVIKGPSATLYGSPLTSYGGLINRITKKPYDKLGGEVSYSTGSYSFNRLSADFNTPLDSNRRILFRMNAAYNYEGTFQDNGFSKGYILAPSLTIKANDRLSFSFDAELYNGANTSKQFIFFYFPTSQLNATNPKELGIDYNRSYSAQDIQQVSKNQNYFAQMDYKISSQWRSQTNFSSTNSFSDGPYAYFYVIPNSVVTGNPDATGADYLARADQSTANSTAQATEIQQNFIGDFKIGNLRNRFVGGLDFFAQNSNQLFYGLDFDTIPKSGTIPAYGNFDKDNLNKALQNNTPWTYPYRYKNNTYSAYVADVLNITDKLIASAAIRADHFHNLGNFDQATGKYSGEYEQTSFSPKFGLVYQPVKDKISLFANYQNGFTNVAGTDYEGKTFKPEQANQIEGGIKLNAFGGRLNGTVSYYDIEVKNIVRPYAENPNFSIQDGTQLSKGIEAEILAKPATGLNVIVGFSYNESKYDKADPDVQGRRPATAMSPYAANLWIGYSLLYGKAKGLGFGFGGNYASDNKIVNSVYYGVFTLPERVILNATVFFDQPKYRIGLKMDNLTNKEYWIGYTTMNPQKLRSVTGSISFKF</sequence>
<keyword evidence="5 12" id="KW-0812">Transmembrane</keyword>
<dbReference type="InterPro" id="IPR008969">
    <property type="entry name" value="CarboxyPept-like_regulatory"/>
</dbReference>
<keyword evidence="7" id="KW-0408">Iron</keyword>
<evidence type="ECO:0000256" key="5">
    <source>
        <dbReference type="ARBA" id="ARBA00022692"/>
    </source>
</evidence>
<keyword evidence="11 12" id="KW-0998">Cell outer membrane</keyword>
<dbReference type="InterPro" id="IPR039426">
    <property type="entry name" value="TonB-dep_rcpt-like"/>
</dbReference>
<dbReference type="CDD" id="cd01347">
    <property type="entry name" value="ligand_gated_channel"/>
    <property type="match status" value="1"/>
</dbReference>
<evidence type="ECO:0000256" key="9">
    <source>
        <dbReference type="ARBA" id="ARBA00023077"/>
    </source>
</evidence>
<feature type="domain" description="TonB-dependent receptor plug" evidence="15">
    <location>
        <begin position="149"/>
        <end position="241"/>
    </location>
</feature>
<evidence type="ECO:0000256" key="7">
    <source>
        <dbReference type="ARBA" id="ARBA00023004"/>
    </source>
</evidence>
<evidence type="ECO:0000256" key="1">
    <source>
        <dbReference type="ARBA" id="ARBA00004571"/>
    </source>
</evidence>
<keyword evidence="2 12" id="KW-0813">Transport</keyword>
<reference evidence="16 17" key="1">
    <citation type="submission" date="2018-11" db="EMBL/GenBank/DDBJ databases">
        <title>Draft genome sequence of Ferruginibacter sp. BO-59.</title>
        <authorList>
            <person name="Im W.T."/>
        </authorList>
    </citation>
    <scope>NUCLEOTIDE SEQUENCE [LARGE SCALE GENOMIC DNA]</scope>
    <source>
        <strain evidence="16 17">BO-59</strain>
    </source>
</reference>
<dbReference type="Gene3D" id="2.170.130.10">
    <property type="entry name" value="TonB-dependent receptor, plug domain"/>
    <property type="match status" value="1"/>
</dbReference>
<comment type="subcellular location">
    <subcellularLocation>
        <location evidence="1 12">Cell outer membrane</location>
        <topology evidence="1 12">Multi-pass membrane protein</topology>
    </subcellularLocation>
</comment>
<dbReference type="Gene3D" id="2.60.40.1120">
    <property type="entry name" value="Carboxypeptidase-like, regulatory domain"/>
    <property type="match status" value="1"/>
</dbReference>
<evidence type="ECO:0000256" key="13">
    <source>
        <dbReference type="RuleBase" id="RU003357"/>
    </source>
</evidence>
<dbReference type="PANTHER" id="PTHR32552:SF68">
    <property type="entry name" value="FERRICHROME OUTER MEMBRANE TRANSPORTER_PHAGE RECEPTOR"/>
    <property type="match status" value="1"/>
</dbReference>
<keyword evidence="10 12" id="KW-0472">Membrane</keyword>
<dbReference type="GO" id="GO:0015344">
    <property type="term" value="F:siderophore uptake transmembrane transporter activity"/>
    <property type="evidence" value="ECO:0007669"/>
    <property type="project" value="TreeGrafter"/>
</dbReference>
<evidence type="ECO:0000256" key="3">
    <source>
        <dbReference type="ARBA" id="ARBA00022452"/>
    </source>
</evidence>
<name>A0A3M9N6S3_9BACT</name>
<dbReference type="PANTHER" id="PTHR32552">
    <property type="entry name" value="FERRICHROME IRON RECEPTOR-RELATED"/>
    <property type="match status" value="1"/>
</dbReference>
<evidence type="ECO:0000256" key="10">
    <source>
        <dbReference type="ARBA" id="ARBA00023136"/>
    </source>
</evidence>
<dbReference type="InterPro" id="IPR037066">
    <property type="entry name" value="Plug_dom_sf"/>
</dbReference>
<evidence type="ECO:0000256" key="8">
    <source>
        <dbReference type="ARBA" id="ARBA00023065"/>
    </source>
</evidence>
<accession>A0A3M9N6S3</accession>
<keyword evidence="3 12" id="KW-1134">Transmembrane beta strand</keyword>
<protein>
    <submittedName>
        <fullName evidence="16">TonB-dependent siderophore receptor</fullName>
    </submittedName>
</protein>
<dbReference type="Pfam" id="PF13715">
    <property type="entry name" value="CarbopepD_reg_2"/>
    <property type="match status" value="1"/>
</dbReference>
<dbReference type="EMBL" id="RJJR01000019">
    <property type="protein sequence ID" value="RNI33504.1"/>
    <property type="molecule type" value="Genomic_DNA"/>
</dbReference>
<evidence type="ECO:0000256" key="6">
    <source>
        <dbReference type="ARBA" id="ARBA00022729"/>
    </source>
</evidence>
<feature type="domain" description="TonB-dependent receptor-like beta-barrel" evidence="14">
    <location>
        <begin position="434"/>
        <end position="788"/>
    </location>
</feature>
<dbReference type="Gene3D" id="2.40.170.20">
    <property type="entry name" value="TonB-dependent receptor, beta-barrel domain"/>
    <property type="match status" value="1"/>
</dbReference>
<dbReference type="SUPFAM" id="SSF49464">
    <property type="entry name" value="Carboxypeptidase regulatory domain-like"/>
    <property type="match status" value="1"/>
</dbReference>